<keyword evidence="6 8" id="KW-0560">Oxidoreductase</keyword>
<proteinExistence type="inferred from homology"/>
<evidence type="ECO:0000256" key="5">
    <source>
        <dbReference type="ARBA" id="ARBA00022857"/>
    </source>
</evidence>
<dbReference type="Proteomes" id="UP000092461">
    <property type="component" value="Unassembled WGS sequence"/>
</dbReference>
<dbReference type="VEuPathDB" id="VectorBase:LLOJ002708"/>
<organism evidence="11 12">
    <name type="scientific">Lutzomyia longipalpis</name>
    <name type="common">Sand fly</name>
    <dbReference type="NCBI Taxonomy" id="7200"/>
    <lineage>
        <taxon>Eukaryota</taxon>
        <taxon>Metazoa</taxon>
        <taxon>Ecdysozoa</taxon>
        <taxon>Arthropoda</taxon>
        <taxon>Hexapoda</taxon>
        <taxon>Insecta</taxon>
        <taxon>Pterygota</taxon>
        <taxon>Neoptera</taxon>
        <taxon>Endopterygota</taxon>
        <taxon>Diptera</taxon>
        <taxon>Nematocera</taxon>
        <taxon>Psychodoidea</taxon>
        <taxon>Psychodidae</taxon>
        <taxon>Lutzomyia</taxon>
        <taxon>Lutzomyia</taxon>
    </lineage>
</organism>
<dbReference type="SUPFAM" id="SSF51905">
    <property type="entry name" value="FAD/NAD(P)-binding domain"/>
    <property type="match status" value="1"/>
</dbReference>
<evidence type="ECO:0000256" key="8">
    <source>
        <dbReference type="RuleBase" id="RU361177"/>
    </source>
</evidence>
<dbReference type="InterPro" id="IPR000960">
    <property type="entry name" value="Flavin_mOase"/>
</dbReference>
<dbReference type="AlphaFoldDB" id="A0A1B0CED8"/>
<evidence type="ECO:0000256" key="4">
    <source>
        <dbReference type="ARBA" id="ARBA00022827"/>
    </source>
</evidence>
<keyword evidence="3 8" id="KW-0285">Flavoprotein</keyword>
<evidence type="ECO:0000256" key="2">
    <source>
        <dbReference type="ARBA" id="ARBA00009183"/>
    </source>
</evidence>
<keyword evidence="9" id="KW-0732">Signal</keyword>
<accession>A0A1B0CED8</accession>
<dbReference type="PANTHER" id="PTHR23023">
    <property type="entry name" value="DIMETHYLANILINE MONOOXYGENASE"/>
    <property type="match status" value="1"/>
</dbReference>
<dbReference type="VEuPathDB" id="VectorBase:LLONM1_008761"/>
<dbReference type="PIRSF" id="PIRSF000332">
    <property type="entry name" value="FMO"/>
    <property type="match status" value="1"/>
</dbReference>
<evidence type="ECO:0000256" key="9">
    <source>
        <dbReference type="SAM" id="SignalP"/>
    </source>
</evidence>
<name>A0A1B0CED8_LUTLO</name>
<reference evidence="10" key="2">
    <citation type="journal article" date="2020" name="BMC">
        <title>Leishmania infection induces a limited differential gene expression in the sand fly midgut.</title>
        <authorList>
            <person name="Coutinho-Abreu I.V."/>
            <person name="Serafim T.D."/>
            <person name="Meneses C."/>
            <person name="Kamhawi S."/>
            <person name="Oliveira F."/>
            <person name="Valenzuela J.G."/>
        </authorList>
    </citation>
    <scope>NUCLEOTIDE SEQUENCE</scope>
    <source>
        <strain evidence="10">Jacobina</strain>
        <tissue evidence="10">Midgut</tissue>
    </source>
</reference>
<keyword evidence="12" id="KW-1185">Reference proteome</keyword>
<dbReference type="EMBL" id="GITU01003120">
    <property type="protein sequence ID" value="MBC1171823.1"/>
    <property type="molecule type" value="Transcribed_RNA"/>
</dbReference>
<keyword evidence="4 8" id="KW-0274">FAD</keyword>
<dbReference type="GO" id="GO:0050660">
    <property type="term" value="F:flavin adenine dinucleotide binding"/>
    <property type="evidence" value="ECO:0007669"/>
    <property type="project" value="InterPro"/>
</dbReference>
<keyword evidence="7 8" id="KW-0503">Monooxygenase</keyword>
<evidence type="ECO:0000313" key="10">
    <source>
        <dbReference type="EMBL" id="MBC1171823.1"/>
    </source>
</evidence>
<dbReference type="InterPro" id="IPR050346">
    <property type="entry name" value="FMO-like"/>
</dbReference>
<dbReference type="EC" id="1.-.-.-" evidence="8"/>
<dbReference type="Pfam" id="PF00743">
    <property type="entry name" value="FMO-like"/>
    <property type="match status" value="2"/>
</dbReference>
<dbReference type="Gene3D" id="3.50.50.60">
    <property type="entry name" value="FAD/NAD(P)-binding domain"/>
    <property type="match status" value="2"/>
</dbReference>
<dbReference type="PRINTS" id="PR00370">
    <property type="entry name" value="FMOXYGENASE"/>
</dbReference>
<dbReference type="InterPro" id="IPR020946">
    <property type="entry name" value="Flavin_mOase-like"/>
</dbReference>
<comment type="similarity">
    <text evidence="2 8">Belongs to the FMO family.</text>
</comment>
<dbReference type="FunFam" id="3.50.50.60:FF:000138">
    <property type="entry name" value="Flavin-containing monooxygenase"/>
    <property type="match status" value="1"/>
</dbReference>
<dbReference type="InterPro" id="IPR036188">
    <property type="entry name" value="FAD/NAD-bd_sf"/>
</dbReference>
<protein>
    <recommendedName>
        <fullName evidence="8">Flavin-containing monooxygenase</fullName>
        <ecNumber evidence="8">1.-.-.-</ecNumber>
    </recommendedName>
</protein>
<dbReference type="GO" id="GO:0004499">
    <property type="term" value="F:N,N-dimethylaniline monooxygenase activity"/>
    <property type="evidence" value="ECO:0007669"/>
    <property type="project" value="InterPro"/>
</dbReference>
<evidence type="ECO:0000313" key="11">
    <source>
        <dbReference type="EnsemblMetazoa" id="LLOJ002708-PA"/>
    </source>
</evidence>
<keyword evidence="5" id="KW-0521">NADP</keyword>
<dbReference type="GO" id="GO:0050661">
    <property type="term" value="F:NADP binding"/>
    <property type="evidence" value="ECO:0007669"/>
    <property type="project" value="InterPro"/>
</dbReference>
<evidence type="ECO:0000256" key="1">
    <source>
        <dbReference type="ARBA" id="ARBA00001974"/>
    </source>
</evidence>
<evidence type="ECO:0000256" key="7">
    <source>
        <dbReference type="ARBA" id="ARBA00023033"/>
    </source>
</evidence>
<reference evidence="12" key="1">
    <citation type="submission" date="2012-05" db="EMBL/GenBank/DDBJ databases">
        <title>Whole Genome Assembly of Lutzomyia longipalpis.</title>
        <authorList>
            <person name="Richards S."/>
            <person name="Qu C."/>
            <person name="Dillon R."/>
            <person name="Worley K."/>
            <person name="Scherer S."/>
            <person name="Batterton M."/>
            <person name="Taylor A."/>
            <person name="Hawes A."/>
            <person name="Hernandez B."/>
            <person name="Kovar C."/>
            <person name="Mandapat C."/>
            <person name="Pham C."/>
            <person name="Qu C."/>
            <person name="Jing C."/>
            <person name="Bess C."/>
            <person name="Bandaranaike D."/>
            <person name="Ngo D."/>
            <person name="Ongeri F."/>
            <person name="Arias F."/>
            <person name="Lara F."/>
            <person name="Weissenberger G."/>
            <person name="Kamau G."/>
            <person name="Han H."/>
            <person name="Shen H."/>
            <person name="Dinh H."/>
            <person name="Khalil I."/>
            <person name="Jones J."/>
            <person name="Shafer J."/>
            <person name="Jayaseelan J."/>
            <person name="Quiroz J."/>
            <person name="Blankenburg K."/>
            <person name="Nguyen L."/>
            <person name="Jackson L."/>
            <person name="Francisco L."/>
            <person name="Tang L.-Y."/>
            <person name="Pu L.-L."/>
            <person name="Perales L."/>
            <person name="Lorensuhewa L."/>
            <person name="Munidasa M."/>
            <person name="Coyle M."/>
            <person name="Taylor M."/>
            <person name="Puazo M."/>
            <person name="Firestine M."/>
            <person name="Scheel M."/>
            <person name="Javaid M."/>
            <person name="Wang M."/>
            <person name="Li M."/>
            <person name="Tabassum N."/>
            <person name="Saada N."/>
            <person name="Osuji N."/>
            <person name="Aqrawi P."/>
            <person name="Fu Q."/>
            <person name="Thornton R."/>
            <person name="Raj R."/>
            <person name="Goodspeed R."/>
            <person name="Mata R."/>
            <person name="Najjar R."/>
            <person name="Gubbala S."/>
            <person name="Lee S."/>
            <person name="Denson S."/>
            <person name="Patil S."/>
            <person name="Macmil S."/>
            <person name="Qi S."/>
            <person name="Matskevitch T."/>
            <person name="Palculict T."/>
            <person name="Mathew T."/>
            <person name="Vee V."/>
            <person name="Velamala V."/>
            <person name="Korchina V."/>
            <person name="Cai W."/>
            <person name="Liu W."/>
            <person name="Dai W."/>
            <person name="Zou X."/>
            <person name="Zhu Y."/>
            <person name="Zhang Y."/>
            <person name="Wu Y.-Q."/>
            <person name="Xin Y."/>
            <person name="Nazarath L."/>
            <person name="Kovar C."/>
            <person name="Han Y."/>
            <person name="Muzny D."/>
            <person name="Gibbs R."/>
        </authorList>
    </citation>
    <scope>NUCLEOTIDE SEQUENCE [LARGE SCALE GENOMIC DNA]</scope>
    <source>
        <strain evidence="12">Jacobina</strain>
    </source>
</reference>
<comment type="cofactor">
    <cofactor evidence="1 8">
        <name>FAD</name>
        <dbReference type="ChEBI" id="CHEBI:57692"/>
    </cofactor>
</comment>
<reference evidence="11" key="3">
    <citation type="submission" date="2020-05" db="UniProtKB">
        <authorList>
            <consortium name="EnsemblMetazoa"/>
        </authorList>
    </citation>
    <scope>IDENTIFICATION</scope>
    <source>
        <strain evidence="11">Jacobina</strain>
    </source>
</reference>
<feature type="chain" id="PRO_5044555264" description="Flavin-containing monooxygenase" evidence="9">
    <location>
        <begin position="26"/>
        <end position="333"/>
    </location>
</feature>
<dbReference type="EMBL" id="AJWK01008769">
    <property type="status" value="NOT_ANNOTATED_CDS"/>
    <property type="molecule type" value="Genomic_DNA"/>
</dbReference>
<evidence type="ECO:0000256" key="3">
    <source>
        <dbReference type="ARBA" id="ARBA00022630"/>
    </source>
</evidence>
<feature type="signal peptide" evidence="9">
    <location>
        <begin position="1"/>
        <end position="25"/>
    </location>
</feature>
<dbReference type="EnsemblMetazoa" id="LLOJ002708-RA">
    <property type="protein sequence ID" value="LLOJ002708-PA"/>
    <property type="gene ID" value="LLOJ002708"/>
</dbReference>
<sequence length="333" mass="37573">MKECMILRGMKVVVIGAGCAGLCAAKNSIEAGLDVVVYEQTDQVGGTWVCREEVGKDKFGLDVHSSMYRGAVTNLPREIMGYPGFPMIEGNRSFISSEDVLKYYNRYADFFNLKTSIKFHHSVLRVSPKGKSQWLIVVKDLNYNRTATIIFDAVFICNGHNFCPLIPQYSGQEVFRGVQFHSHDYRHGDIFREQRVLVVGAGASAVDVVTDASKMADFVVQSHHWKKNQNIFATVSLVQKYPEISHLTENGVVFKDGTEDTFTMIVYCTGYRYSFPFLTPDCGVTYDQNYVTPLYQHCININRPTMAFIGLCQFVMASQVADMQARFALKFIT</sequence>
<evidence type="ECO:0000256" key="6">
    <source>
        <dbReference type="ARBA" id="ARBA00023002"/>
    </source>
</evidence>
<evidence type="ECO:0000313" key="12">
    <source>
        <dbReference type="Proteomes" id="UP000092461"/>
    </source>
</evidence>